<dbReference type="GO" id="GO:0009116">
    <property type="term" value="P:nucleoside metabolic process"/>
    <property type="evidence" value="ECO:0007669"/>
    <property type="project" value="InterPro"/>
</dbReference>
<sequence length="272" mass="29892">MEYKVKVEKAIEYIRKKTDFLPEIAIILGTGLGGIANLIEPHIVIPYKEIPYFPISTAPGHKGKAIFGSLEGKRVLAFQGRVHYYEGYDLKEVTFPVRVSALLGAKLLIISNAAGGLNPLFKEADLMSIVDHINLMGANPLRGPNVDEWGVRFPDMVTPYDRRLIAILEEIALEEKINLKKGVYVAVAGPSLETAAETRFLRLIGADAVGMSTVPEVIVAVHHGLKVVAISVITNINLPDNYQPAPIEKVIATAKKAEKKLTRLIKHFIKVL</sequence>
<dbReference type="PANTHER" id="PTHR11904:SF9">
    <property type="entry name" value="PURINE NUCLEOSIDE PHOSPHORYLASE-RELATED"/>
    <property type="match status" value="1"/>
</dbReference>
<dbReference type="Pfam" id="PF01048">
    <property type="entry name" value="PNP_UDP_1"/>
    <property type="match status" value="1"/>
</dbReference>
<dbReference type="InterPro" id="IPR011268">
    <property type="entry name" value="Purine_phosphorylase"/>
</dbReference>
<reference evidence="9" key="1">
    <citation type="journal article" date="2020" name="mSystems">
        <title>Genome- and Community-Level Interaction Insights into Carbon Utilization and Element Cycling Functions of Hydrothermarchaeota in Hydrothermal Sediment.</title>
        <authorList>
            <person name="Zhou Z."/>
            <person name="Liu Y."/>
            <person name="Xu W."/>
            <person name="Pan J."/>
            <person name="Luo Z.H."/>
            <person name="Li M."/>
        </authorList>
    </citation>
    <scope>NUCLEOTIDE SEQUENCE [LARGE SCALE GENOMIC DNA]</scope>
    <source>
        <strain evidence="9">HyVt-113</strain>
    </source>
</reference>
<name>A0A7V0IAN9_DESA2</name>
<dbReference type="Gene3D" id="3.40.50.1580">
    <property type="entry name" value="Nucleoside phosphorylase domain"/>
    <property type="match status" value="1"/>
</dbReference>
<keyword evidence="5 6" id="KW-0808">Transferase</keyword>
<evidence type="ECO:0000256" key="2">
    <source>
        <dbReference type="ARBA" id="ARBA00006751"/>
    </source>
</evidence>
<dbReference type="AlphaFoldDB" id="A0A7V0IAN9"/>
<dbReference type="InterPro" id="IPR018099">
    <property type="entry name" value="Purine_phosphorylase-2_CS"/>
</dbReference>
<proteinExistence type="inferred from homology"/>
<dbReference type="PANTHER" id="PTHR11904">
    <property type="entry name" value="METHYLTHIOADENOSINE/PURINE NUCLEOSIDE PHOSPHORYLASE"/>
    <property type="match status" value="1"/>
</dbReference>
<evidence type="ECO:0000256" key="1">
    <source>
        <dbReference type="ARBA" id="ARBA00005058"/>
    </source>
</evidence>
<dbReference type="PIRSF" id="PIRSF000477">
    <property type="entry name" value="PurNPase"/>
    <property type="match status" value="1"/>
</dbReference>
<dbReference type="NCBIfam" id="TIGR01700">
    <property type="entry name" value="PNPH"/>
    <property type="match status" value="1"/>
</dbReference>
<dbReference type="NCBIfam" id="TIGR01697">
    <property type="entry name" value="PNPH-PUNA-XAPA"/>
    <property type="match status" value="1"/>
</dbReference>
<evidence type="ECO:0000256" key="4">
    <source>
        <dbReference type="ARBA" id="ARBA00022676"/>
    </source>
</evidence>
<organism evidence="9">
    <name type="scientific">Desulfofervidus auxilii</name>
    <dbReference type="NCBI Taxonomy" id="1621989"/>
    <lineage>
        <taxon>Bacteria</taxon>
        <taxon>Pseudomonadati</taxon>
        <taxon>Thermodesulfobacteriota</taxon>
        <taxon>Candidatus Desulfofervidia</taxon>
        <taxon>Candidatus Desulfofervidales</taxon>
        <taxon>Candidatus Desulfofervidaceae</taxon>
        <taxon>Candidatus Desulfofervidus</taxon>
    </lineage>
</organism>
<keyword evidence="4 6" id="KW-0328">Glycosyltransferase</keyword>
<dbReference type="Proteomes" id="UP000885706">
    <property type="component" value="Unassembled WGS sequence"/>
</dbReference>
<evidence type="ECO:0000259" key="8">
    <source>
        <dbReference type="Pfam" id="PF01048"/>
    </source>
</evidence>
<comment type="subunit">
    <text evidence="3">Homotrimer.</text>
</comment>
<dbReference type="PROSITE" id="PS01240">
    <property type="entry name" value="PNP_MTAP_2"/>
    <property type="match status" value="1"/>
</dbReference>
<dbReference type="SUPFAM" id="SSF53167">
    <property type="entry name" value="Purine and uridine phosphorylases"/>
    <property type="match status" value="1"/>
</dbReference>
<dbReference type="GO" id="GO:0004731">
    <property type="term" value="F:purine-nucleoside phosphorylase activity"/>
    <property type="evidence" value="ECO:0007669"/>
    <property type="project" value="UniProtKB-EC"/>
</dbReference>
<dbReference type="CDD" id="cd09009">
    <property type="entry name" value="PNP-EcPNPII_like"/>
    <property type="match status" value="1"/>
</dbReference>
<comment type="caution">
    <text evidence="9">The sequence shown here is derived from an EMBL/GenBank/DDBJ whole genome shotgun (WGS) entry which is preliminary data.</text>
</comment>
<dbReference type="InterPro" id="IPR000845">
    <property type="entry name" value="Nucleoside_phosphorylase_d"/>
</dbReference>
<dbReference type="InterPro" id="IPR035994">
    <property type="entry name" value="Nucleoside_phosphorylase_sf"/>
</dbReference>
<feature type="domain" description="Nucleoside phosphorylase" evidence="8">
    <location>
        <begin position="23"/>
        <end position="270"/>
    </location>
</feature>
<comment type="pathway">
    <text evidence="1 6">Purine metabolism; purine nucleoside salvage.</text>
</comment>
<evidence type="ECO:0000256" key="3">
    <source>
        <dbReference type="ARBA" id="ARBA00011233"/>
    </source>
</evidence>
<dbReference type="GO" id="GO:0005737">
    <property type="term" value="C:cytoplasm"/>
    <property type="evidence" value="ECO:0007669"/>
    <property type="project" value="TreeGrafter"/>
</dbReference>
<evidence type="ECO:0000313" key="9">
    <source>
        <dbReference type="EMBL" id="HDD35784.1"/>
    </source>
</evidence>
<accession>A0A7V0IAN9</accession>
<keyword evidence="7" id="KW-1133">Transmembrane helix</keyword>
<dbReference type="UniPathway" id="UPA00606"/>
<evidence type="ECO:0000256" key="7">
    <source>
        <dbReference type="SAM" id="Phobius"/>
    </source>
</evidence>
<feature type="transmembrane region" description="Helical" evidence="7">
    <location>
        <begin position="20"/>
        <end position="39"/>
    </location>
</feature>
<dbReference type="EC" id="2.4.2.1" evidence="6"/>
<dbReference type="NCBIfam" id="NF006054">
    <property type="entry name" value="PRK08202.1"/>
    <property type="match status" value="1"/>
</dbReference>
<keyword evidence="7" id="KW-0812">Transmembrane</keyword>
<evidence type="ECO:0000256" key="5">
    <source>
        <dbReference type="ARBA" id="ARBA00022679"/>
    </source>
</evidence>
<protein>
    <recommendedName>
        <fullName evidence="6">Purine nucleoside phosphorylase</fullName>
        <ecNumber evidence="6">2.4.2.1</ecNumber>
    </recommendedName>
    <alternativeName>
        <fullName evidence="6">Inosine-guanosine phosphorylase</fullName>
    </alternativeName>
</protein>
<keyword evidence="7" id="KW-0472">Membrane</keyword>
<comment type="similarity">
    <text evidence="2 6">Belongs to the PNP/MTAP phosphorylase family.</text>
</comment>
<dbReference type="InterPro" id="IPR011270">
    <property type="entry name" value="Pur_Nuc_Pase_Ino/Guo-sp"/>
</dbReference>
<evidence type="ECO:0000256" key="6">
    <source>
        <dbReference type="PIRNR" id="PIRNR000477"/>
    </source>
</evidence>
<dbReference type="EMBL" id="DQWQ01000142">
    <property type="protein sequence ID" value="HDD35784.1"/>
    <property type="molecule type" value="Genomic_DNA"/>
</dbReference>
<gene>
    <name evidence="9" type="ORF">ENF30_03170</name>
</gene>
<comment type="function">
    <text evidence="6">The purine nucleoside phosphorylases catalyze the phosphorolytic breakdown of the N-glycosidic bond in the beta-(deoxy)ribonucleoside molecules, with the formation of the corresponding free purine bases and pentose-1-phosphate.</text>
</comment>